<dbReference type="GO" id="GO:0006508">
    <property type="term" value="P:proteolysis"/>
    <property type="evidence" value="ECO:0007669"/>
    <property type="project" value="InterPro"/>
</dbReference>
<accession>A0A8S1J7G5</accession>
<gene>
    <name evidence="5" type="ORF">OSTQU699_LOCUS7193</name>
</gene>
<feature type="chain" id="PRO_5035917254" description="Apple domain-containing protein" evidence="3">
    <location>
        <begin position="29"/>
        <end position="200"/>
    </location>
</feature>
<keyword evidence="3" id="KW-0732">Signal</keyword>
<dbReference type="Pfam" id="PF14295">
    <property type="entry name" value="PAN_4"/>
    <property type="match status" value="2"/>
</dbReference>
<dbReference type="PANTHER" id="PTHR46873">
    <property type="entry name" value="EXPRESSED PROTEIN"/>
    <property type="match status" value="1"/>
</dbReference>
<dbReference type="EMBL" id="CAJHUC010001642">
    <property type="protein sequence ID" value="CAD7701836.1"/>
    <property type="molecule type" value="Genomic_DNA"/>
</dbReference>
<keyword evidence="1" id="KW-0677">Repeat</keyword>
<protein>
    <recommendedName>
        <fullName evidence="4">Apple domain-containing protein</fullName>
    </recommendedName>
</protein>
<keyword evidence="6" id="KW-1185">Reference proteome</keyword>
<dbReference type="GO" id="GO:0005576">
    <property type="term" value="C:extracellular region"/>
    <property type="evidence" value="ECO:0007669"/>
    <property type="project" value="InterPro"/>
</dbReference>
<dbReference type="InterPro" id="IPR000177">
    <property type="entry name" value="Apple"/>
</dbReference>
<evidence type="ECO:0000256" key="3">
    <source>
        <dbReference type="SAM" id="SignalP"/>
    </source>
</evidence>
<dbReference type="SMART" id="SM00223">
    <property type="entry name" value="APPLE"/>
    <property type="match status" value="2"/>
</dbReference>
<organism evidence="5 6">
    <name type="scientific">Ostreobium quekettii</name>
    <dbReference type="NCBI Taxonomy" id="121088"/>
    <lineage>
        <taxon>Eukaryota</taxon>
        <taxon>Viridiplantae</taxon>
        <taxon>Chlorophyta</taxon>
        <taxon>core chlorophytes</taxon>
        <taxon>Ulvophyceae</taxon>
        <taxon>TCBD clade</taxon>
        <taxon>Bryopsidales</taxon>
        <taxon>Ostreobineae</taxon>
        <taxon>Ostreobiaceae</taxon>
        <taxon>Ostreobium</taxon>
    </lineage>
</organism>
<evidence type="ECO:0000256" key="2">
    <source>
        <dbReference type="ARBA" id="ARBA00023157"/>
    </source>
</evidence>
<name>A0A8S1J7G5_9CHLO</name>
<reference evidence="5" key="1">
    <citation type="submission" date="2020-12" db="EMBL/GenBank/DDBJ databases">
        <authorList>
            <person name="Iha C."/>
        </authorList>
    </citation>
    <scope>NUCLEOTIDE SEQUENCE</scope>
</reference>
<evidence type="ECO:0000313" key="5">
    <source>
        <dbReference type="EMBL" id="CAD7701836.1"/>
    </source>
</evidence>
<feature type="domain" description="Apple" evidence="4">
    <location>
        <begin position="123"/>
        <end position="198"/>
    </location>
</feature>
<sequence length="200" mass="21801">MARPPIRMNATLLLAALALLLVPPPARAGKCSFEHDIDFRGSDINDGRLNVVGSAQECCDECAHDYRCDSWTYVKLPSALGKGRKVGECWLKTGYRPGALRHGCCISGVVQRGSPPPPHHSGCHSEPNYDYKGHDINDGRHDTAASPAGCCDKCKATYGCKSWTYVKQHKPHGSQVGECWLKDKVKPGRKYDTCCTSGVV</sequence>
<evidence type="ECO:0000256" key="1">
    <source>
        <dbReference type="ARBA" id="ARBA00022737"/>
    </source>
</evidence>
<evidence type="ECO:0000313" key="6">
    <source>
        <dbReference type="Proteomes" id="UP000708148"/>
    </source>
</evidence>
<dbReference type="AlphaFoldDB" id="A0A8S1J7G5"/>
<comment type="caution">
    <text evidence="5">The sequence shown here is derived from an EMBL/GenBank/DDBJ whole genome shotgun (WGS) entry which is preliminary data.</text>
</comment>
<dbReference type="Gene3D" id="3.50.4.10">
    <property type="entry name" value="Hepatocyte Growth Factor"/>
    <property type="match status" value="2"/>
</dbReference>
<keyword evidence="2" id="KW-1015">Disulfide bond</keyword>
<proteinExistence type="predicted"/>
<dbReference type="OrthoDB" id="156202at2759"/>
<dbReference type="PANTHER" id="PTHR46873:SF1">
    <property type="entry name" value="EXPRESSED PROTEIN"/>
    <property type="match status" value="1"/>
</dbReference>
<feature type="domain" description="Apple" evidence="4">
    <location>
        <begin position="31"/>
        <end position="112"/>
    </location>
</feature>
<feature type="signal peptide" evidence="3">
    <location>
        <begin position="1"/>
        <end position="28"/>
    </location>
</feature>
<evidence type="ECO:0000259" key="4">
    <source>
        <dbReference type="SMART" id="SM00223"/>
    </source>
</evidence>
<dbReference type="InterPro" id="IPR003609">
    <property type="entry name" value="Pan_app"/>
</dbReference>
<dbReference type="Proteomes" id="UP000708148">
    <property type="component" value="Unassembled WGS sequence"/>
</dbReference>